<protein>
    <recommendedName>
        <fullName evidence="7">Phytocyanin domain-containing protein</fullName>
    </recommendedName>
</protein>
<evidence type="ECO:0000256" key="3">
    <source>
        <dbReference type="ARBA" id="ARBA00023157"/>
    </source>
</evidence>
<keyword evidence="4" id="KW-0325">Glycoprotein</keyword>
<dbReference type="GO" id="GO:0009055">
    <property type="term" value="F:electron transfer activity"/>
    <property type="evidence" value="ECO:0007669"/>
    <property type="project" value="InterPro"/>
</dbReference>
<proteinExistence type="predicted"/>
<keyword evidence="3" id="KW-1015">Disulfide bond</keyword>
<dbReference type="PROSITE" id="PS51485">
    <property type="entry name" value="PHYTOCYANIN"/>
    <property type="match status" value="1"/>
</dbReference>
<feature type="domain" description="Phytocyanin" evidence="7">
    <location>
        <begin position="25"/>
        <end position="127"/>
    </location>
</feature>
<evidence type="ECO:0000259" key="7">
    <source>
        <dbReference type="PROSITE" id="PS51485"/>
    </source>
</evidence>
<feature type="chain" id="PRO_5040583167" description="Phytocyanin domain-containing protein" evidence="6">
    <location>
        <begin position="25"/>
        <end position="236"/>
    </location>
</feature>
<dbReference type="Proteomes" id="UP000239757">
    <property type="component" value="Unassembled WGS sequence"/>
</dbReference>
<reference evidence="8 11" key="2">
    <citation type="submission" date="2019-06" db="EMBL/GenBank/DDBJ databases">
        <title>WGS assembly of Gossypium barbadense.</title>
        <authorList>
            <person name="Chen Z.J."/>
            <person name="Sreedasyam A."/>
            <person name="Ando A."/>
            <person name="Song Q."/>
            <person name="De L."/>
            <person name="Hulse-Kemp A."/>
            <person name="Ding M."/>
            <person name="Ye W."/>
            <person name="Kirkbride R."/>
            <person name="Jenkins J."/>
            <person name="Plott C."/>
            <person name="Lovell J."/>
            <person name="Lin Y.-M."/>
            <person name="Vaughn R."/>
            <person name="Liu B."/>
            <person name="Li W."/>
            <person name="Simpson S."/>
            <person name="Scheffler B."/>
            <person name="Saski C."/>
            <person name="Grover C."/>
            <person name="Hu G."/>
            <person name="Conover J."/>
            <person name="Carlson J."/>
            <person name="Shu S."/>
            <person name="Boston L."/>
            <person name="Williams M."/>
            <person name="Peterson D."/>
            <person name="Mcgee K."/>
            <person name="Jones D."/>
            <person name="Wendel J."/>
            <person name="Stelly D."/>
            <person name="Grimwood J."/>
            <person name="Schmutz J."/>
        </authorList>
    </citation>
    <scope>NUCLEOTIDE SEQUENCE [LARGE SCALE GENOMIC DNA]</scope>
    <source>
        <strain evidence="8">1400233.01</strain>
    </source>
</reference>
<dbReference type="Pfam" id="PF02298">
    <property type="entry name" value="Cu_bind_like"/>
    <property type="match status" value="1"/>
</dbReference>
<keyword evidence="2" id="KW-0186">Copper</keyword>
<dbReference type="PANTHER" id="PTHR33021:SF496">
    <property type="entry name" value="OS08G0482700 PROTEIN"/>
    <property type="match status" value="1"/>
</dbReference>
<dbReference type="PANTHER" id="PTHR33021">
    <property type="entry name" value="BLUE COPPER PROTEIN"/>
    <property type="match status" value="1"/>
</dbReference>
<reference evidence="9 10" key="1">
    <citation type="submission" date="2015-01" db="EMBL/GenBank/DDBJ databases">
        <title>Genome of allotetraploid Gossypium barbadense reveals genomic plasticity and fiber elongation in cotton evolution.</title>
        <authorList>
            <person name="Chen X."/>
            <person name="Liu X."/>
            <person name="Zhao B."/>
            <person name="Zheng H."/>
            <person name="Hu Y."/>
            <person name="Lu G."/>
            <person name="Yang C."/>
            <person name="Chen J."/>
            <person name="Shan C."/>
            <person name="Zhang L."/>
            <person name="Zhou Y."/>
            <person name="Wang L."/>
            <person name="Guo W."/>
            <person name="Bai Y."/>
            <person name="Ruan J."/>
            <person name="Shangguan X."/>
            <person name="Mao Y."/>
            <person name="Jiang J."/>
            <person name="Zhu Y."/>
            <person name="Lei J."/>
            <person name="Kang H."/>
            <person name="Chen S."/>
            <person name="He X."/>
            <person name="Wang R."/>
            <person name="Wang Y."/>
            <person name="Chen J."/>
            <person name="Wang L."/>
            <person name="Yu S."/>
            <person name="Wang B."/>
            <person name="Wei J."/>
            <person name="Song S."/>
            <person name="Lu X."/>
            <person name="Gao Z."/>
            <person name="Gu W."/>
            <person name="Deng X."/>
            <person name="Ma D."/>
            <person name="Wang S."/>
            <person name="Liang W."/>
            <person name="Fang L."/>
            <person name="Cai C."/>
            <person name="Zhu X."/>
            <person name="Zhou B."/>
            <person name="Zhang Y."/>
            <person name="Chen Z."/>
            <person name="Xu S."/>
            <person name="Zhu R."/>
            <person name="Wang S."/>
            <person name="Zhang T."/>
            <person name="Zhao G."/>
        </authorList>
    </citation>
    <scope>NUCLEOTIDE SEQUENCE [LARGE SCALE GENOMIC DNA]</scope>
    <source>
        <strain evidence="10">cv. Xinhai21</strain>
        <tissue evidence="9">Leaf</tissue>
    </source>
</reference>
<name>A0A2P5YGP3_GOSBA</name>
<evidence type="ECO:0000313" key="9">
    <source>
        <dbReference type="EMBL" id="PPS14748.1"/>
    </source>
</evidence>
<keyword evidence="6" id="KW-0732">Signal</keyword>
<keyword evidence="1" id="KW-0479">Metal-binding</keyword>
<dbReference type="InterPro" id="IPR008972">
    <property type="entry name" value="Cupredoxin"/>
</dbReference>
<accession>A0A2P5YGP3</accession>
<evidence type="ECO:0000313" key="8">
    <source>
        <dbReference type="EMBL" id="KAB2050072.1"/>
    </source>
</evidence>
<gene>
    <name evidence="8" type="ORF">ES319_A13G220800v1</name>
    <name evidence="9" type="ORF">GOBAR_AA05806</name>
</gene>
<sequence>MGGKISMAAFFVVLAANVLQSTYGATYKVGGSTGWRVPTNIDFYEDWADDKVFVVGDALVFNFTTGKHNVAVVTEAAYEACNTTDTITIICDGPARITLNRTGNFYFICAVPGHCSGGQKLRVEVRNGNRHAAAPAPGPMPNSKPPSAATPSPTPHGTSSPPRPRATPRGTSSPPPPSATPPGTSSPPPPSAATPGTPSSTGRGTSSPPPEANSASLLVATLYPILYLSIALVLLC</sequence>
<dbReference type="FunFam" id="2.60.40.420:FF:000034">
    <property type="entry name" value="Cupredoxin superfamily protein"/>
    <property type="match status" value="1"/>
</dbReference>
<dbReference type="SUPFAM" id="SSF49503">
    <property type="entry name" value="Cupredoxins"/>
    <property type="match status" value="1"/>
</dbReference>
<feature type="compositionally biased region" description="Pro residues" evidence="5">
    <location>
        <begin position="173"/>
        <end position="192"/>
    </location>
</feature>
<feature type="region of interest" description="Disordered" evidence="5">
    <location>
        <begin position="130"/>
        <end position="213"/>
    </location>
</feature>
<evidence type="ECO:0000256" key="4">
    <source>
        <dbReference type="ARBA" id="ARBA00023180"/>
    </source>
</evidence>
<dbReference type="OrthoDB" id="5421909at2759"/>
<dbReference type="InterPro" id="IPR003245">
    <property type="entry name" value="Phytocyanin_dom"/>
</dbReference>
<dbReference type="AlphaFoldDB" id="A0A2P5YGP3"/>
<organism evidence="9 10">
    <name type="scientific">Gossypium barbadense</name>
    <name type="common">Sea Island cotton</name>
    <name type="synonym">Hibiscus barbadensis</name>
    <dbReference type="NCBI Taxonomy" id="3634"/>
    <lineage>
        <taxon>Eukaryota</taxon>
        <taxon>Viridiplantae</taxon>
        <taxon>Streptophyta</taxon>
        <taxon>Embryophyta</taxon>
        <taxon>Tracheophyta</taxon>
        <taxon>Spermatophyta</taxon>
        <taxon>Magnoliopsida</taxon>
        <taxon>eudicotyledons</taxon>
        <taxon>Gunneridae</taxon>
        <taxon>Pentapetalae</taxon>
        <taxon>rosids</taxon>
        <taxon>malvids</taxon>
        <taxon>Malvales</taxon>
        <taxon>Malvaceae</taxon>
        <taxon>Malvoideae</taxon>
        <taxon>Gossypium</taxon>
    </lineage>
</organism>
<dbReference type="PROSITE" id="PS00196">
    <property type="entry name" value="COPPER_BLUE"/>
    <property type="match status" value="1"/>
</dbReference>
<feature type="signal peptide" evidence="6">
    <location>
        <begin position="1"/>
        <end position="24"/>
    </location>
</feature>
<evidence type="ECO:0000256" key="2">
    <source>
        <dbReference type="ARBA" id="ARBA00023008"/>
    </source>
</evidence>
<evidence type="ECO:0000256" key="5">
    <source>
        <dbReference type="SAM" id="MobiDB-lite"/>
    </source>
</evidence>
<keyword evidence="11" id="KW-1185">Reference proteome</keyword>
<evidence type="ECO:0000256" key="6">
    <source>
        <dbReference type="SAM" id="SignalP"/>
    </source>
</evidence>
<dbReference type="Proteomes" id="UP000327439">
    <property type="component" value="Chromosome A13"/>
</dbReference>
<dbReference type="CDD" id="cd13920">
    <property type="entry name" value="Stellacyanin"/>
    <property type="match status" value="1"/>
</dbReference>
<evidence type="ECO:0000313" key="11">
    <source>
        <dbReference type="Proteomes" id="UP000327439"/>
    </source>
</evidence>
<evidence type="ECO:0000256" key="1">
    <source>
        <dbReference type="ARBA" id="ARBA00022723"/>
    </source>
</evidence>
<dbReference type="EMBL" id="KZ663226">
    <property type="protein sequence ID" value="PPS14748.1"/>
    <property type="molecule type" value="Genomic_DNA"/>
</dbReference>
<evidence type="ECO:0000313" key="10">
    <source>
        <dbReference type="Proteomes" id="UP000239757"/>
    </source>
</evidence>
<dbReference type="InterPro" id="IPR039391">
    <property type="entry name" value="Phytocyanin-like"/>
</dbReference>
<dbReference type="EMBL" id="CM018214">
    <property type="protein sequence ID" value="KAB2050072.1"/>
    <property type="molecule type" value="Genomic_DNA"/>
</dbReference>
<feature type="compositionally biased region" description="Low complexity" evidence="5">
    <location>
        <begin position="145"/>
        <end position="160"/>
    </location>
</feature>
<dbReference type="InterPro" id="IPR028871">
    <property type="entry name" value="BlueCu_1_BS"/>
</dbReference>
<dbReference type="Gene3D" id="2.60.40.420">
    <property type="entry name" value="Cupredoxins - blue copper proteins"/>
    <property type="match status" value="1"/>
</dbReference>
<dbReference type="GO" id="GO:0046872">
    <property type="term" value="F:metal ion binding"/>
    <property type="evidence" value="ECO:0007669"/>
    <property type="project" value="UniProtKB-KW"/>
</dbReference>
<dbReference type="GO" id="GO:0005886">
    <property type="term" value="C:plasma membrane"/>
    <property type="evidence" value="ECO:0007669"/>
    <property type="project" value="TreeGrafter"/>
</dbReference>
<feature type="compositionally biased region" description="Low complexity" evidence="5">
    <location>
        <begin position="193"/>
        <end position="206"/>
    </location>
</feature>